<evidence type="ECO:0000256" key="3">
    <source>
        <dbReference type="ARBA" id="ARBA00022723"/>
    </source>
</evidence>
<dbReference type="SUPFAM" id="SSF47473">
    <property type="entry name" value="EF-hand"/>
    <property type="match status" value="1"/>
</dbReference>
<evidence type="ECO:0000256" key="1">
    <source>
        <dbReference type="ARBA" id="ARBA00001936"/>
    </source>
</evidence>
<dbReference type="CDD" id="cd00051">
    <property type="entry name" value="EFh"/>
    <property type="match status" value="1"/>
</dbReference>
<evidence type="ECO:0000313" key="19">
    <source>
        <dbReference type="RefSeq" id="XP_022084439.1"/>
    </source>
</evidence>
<evidence type="ECO:0000256" key="11">
    <source>
        <dbReference type="RuleBase" id="RU004273"/>
    </source>
</evidence>
<dbReference type="GO" id="GO:0005506">
    <property type="term" value="F:iron ion binding"/>
    <property type="evidence" value="ECO:0007669"/>
    <property type="project" value="UniProtKB-UniRule"/>
</dbReference>
<dbReference type="SMART" id="SM00156">
    <property type="entry name" value="PP2Ac"/>
    <property type="match status" value="1"/>
</dbReference>
<protein>
    <recommendedName>
        <fullName evidence="10">Serine/threonine-protein phosphatase with EF-hands</fullName>
        <ecNumber evidence="10">3.1.3.16</ecNumber>
    </recommendedName>
</protein>
<organism evidence="14 15">
    <name type="scientific">Acanthaster planci</name>
    <name type="common">Crown-of-thorns starfish</name>
    <dbReference type="NCBI Taxonomy" id="133434"/>
    <lineage>
        <taxon>Eukaryota</taxon>
        <taxon>Metazoa</taxon>
        <taxon>Echinodermata</taxon>
        <taxon>Eleutherozoa</taxon>
        <taxon>Asterozoa</taxon>
        <taxon>Asteroidea</taxon>
        <taxon>Valvatacea</taxon>
        <taxon>Valvatida</taxon>
        <taxon>Acanthasteridae</taxon>
        <taxon>Acanthaster</taxon>
    </lineage>
</organism>
<feature type="domain" description="EF-hand" evidence="13">
    <location>
        <begin position="481"/>
        <end position="516"/>
    </location>
</feature>
<dbReference type="RefSeq" id="XP_022084439.1">
    <property type="nucleotide sequence ID" value="XM_022228747.1"/>
</dbReference>
<dbReference type="AlphaFoldDB" id="A0A8B7XWM2"/>
<dbReference type="InterPro" id="IPR011992">
    <property type="entry name" value="EF-hand-dom_pair"/>
</dbReference>
<evidence type="ECO:0000256" key="6">
    <source>
        <dbReference type="ARBA" id="ARBA00022837"/>
    </source>
</evidence>
<evidence type="ECO:0000256" key="10">
    <source>
        <dbReference type="PIRNR" id="PIRNR000912"/>
    </source>
</evidence>
<dbReference type="RefSeq" id="XP_022084435.1">
    <property type="nucleotide sequence ID" value="XM_022228743.1"/>
</dbReference>
<dbReference type="PROSITE" id="PS00125">
    <property type="entry name" value="SER_THR_PHOSPHATASE"/>
    <property type="match status" value="1"/>
</dbReference>
<evidence type="ECO:0000256" key="5">
    <source>
        <dbReference type="ARBA" id="ARBA00022801"/>
    </source>
</evidence>
<feature type="domain" description="EF-hand" evidence="13">
    <location>
        <begin position="603"/>
        <end position="638"/>
    </location>
</feature>
<name>A0A8B7XWM2_ACAPL</name>
<dbReference type="InterPro" id="IPR018247">
    <property type="entry name" value="EF_Hand_1_Ca_BS"/>
</dbReference>
<keyword evidence="14" id="KW-1185">Reference proteome</keyword>
<dbReference type="InterPro" id="IPR002048">
    <property type="entry name" value="EF_hand_dom"/>
</dbReference>
<dbReference type="PIRSF" id="PIRSF000912">
    <property type="entry name" value="PPEF"/>
    <property type="match status" value="1"/>
</dbReference>
<dbReference type="Proteomes" id="UP000694845">
    <property type="component" value="Unplaced"/>
</dbReference>
<dbReference type="PRINTS" id="PR00114">
    <property type="entry name" value="STPHPHTASE"/>
</dbReference>
<dbReference type="GO" id="GO:0050906">
    <property type="term" value="P:detection of stimulus involved in sensory perception"/>
    <property type="evidence" value="ECO:0007669"/>
    <property type="project" value="UniProtKB-UniRule"/>
</dbReference>
<dbReference type="RefSeq" id="XP_022084438.1">
    <property type="nucleotide sequence ID" value="XM_022228746.1"/>
</dbReference>
<dbReference type="InterPro" id="IPR006186">
    <property type="entry name" value="Ser/Thr-sp_prot-phosphatase"/>
</dbReference>
<dbReference type="RefSeq" id="XP_022084440.1">
    <property type="nucleotide sequence ID" value="XM_022228748.1"/>
</dbReference>
<evidence type="ECO:0000313" key="14">
    <source>
        <dbReference type="Proteomes" id="UP000694845"/>
    </source>
</evidence>
<dbReference type="PANTHER" id="PTHR45668">
    <property type="entry name" value="SERINE/THREONINE-PROTEIN PHOSPHATASE 5-RELATED"/>
    <property type="match status" value="1"/>
</dbReference>
<reference evidence="15 16" key="1">
    <citation type="submission" date="2025-04" db="UniProtKB">
        <authorList>
            <consortium name="RefSeq"/>
        </authorList>
    </citation>
    <scope>IDENTIFICATION</scope>
</reference>
<evidence type="ECO:0000256" key="2">
    <source>
        <dbReference type="ARBA" id="ARBA00008294"/>
    </source>
</evidence>
<dbReference type="RefSeq" id="XP_022084436.1">
    <property type="nucleotide sequence ID" value="XM_022228744.1"/>
</dbReference>
<evidence type="ECO:0000313" key="18">
    <source>
        <dbReference type="RefSeq" id="XP_022084438.1"/>
    </source>
</evidence>
<evidence type="ECO:0000313" key="15">
    <source>
        <dbReference type="RefSeq" id="XP_022084435.1"/>
    </source>
</evidence>
<keyword evidence="5 10" id="KW-0378">Hydrolase</keyword>
<dbReference type="Gene3D" id="1.10.238.10">
    <property type="entry name" value="EF-hand"/>
    <property type="match status" value="2"/>
</dbReference>
<keyword evidence="3 10" id="KW-0479">Metal-binding</keyword>
<evidence type="ECO:0000256" key="7">
    <source>
        <dbReference type="ARBA" id="ARBA00023211"/>
    </source>
</evidence>
<dbReference type="InterPro" id="IPR013235">
    <property type="entry name" value="PPP_dom"/>
</dbReference>
<dbReference type="Gene3D" id="3.60.21.10">
    <property type="match status" value="1"/>
</dbReference>
<dbReference type="PROSITE" id="PS00018">
    <property type="entry name" value="EF_HAND_1"/>
    <property type="match status" value="2"/>
</dbReference>
<dbReference type="InterPro" id="IPR051134">
    <property type="entry name" value="PPP_phosphatase"/>
</dbReference>
<keyword evidence="7 10" id="KW-0464">Manganese</keyword>
<dbReference type="PANTHER" id="PTHR45668:SF3">
    <property type="entry name" value="SERINE_THREONINE-PROTEIN PHOSPHATASE RDGC"/>
    <property type="match status" value="1"/>
</dbReference>
<evidence type="ECO:0000259" key="13">
    <source>
        <dbReference type="PROSITE" id="PS50222"/>
    </source>
</evidence>
<comment type="catalytic activity">
    <reaction evidence="9 10 11">
        <text>O-phospho-L-threonyl-[protein] + H2O = L-threonyl-[protein] + phosphate</text>
        <dbReference type="Rhea" id="RHEA:47004"/>
        <dbReference type="Rhea" id="RHEA-COMP:11060"/>
        <dbReference type="Rhea" id="RHEA-COMP:11605"/>
        <dbReference type="ChEBI" id="CHEBI:15377"/>
        <dbReference type="ChEBI" id="CHEBI:30013"/>
        <dbReference type="ChEBI" id="CHEBI:43474"/>
        <dbReference type="ChEBI" id="CHEBI:61977"/>
        <dbReference type="EC" id="3.1.3.16"/>
    </reaction>
</comment>
<dbReference type="GO" id="GO:0004722">
    <property type="term" value="F:protein serine/threonine phosphatase activity"/>
    <property type="evidence" value="ECO:0007669"/>
    <property type="project" value="UniProtKB-EC"/>
</dbReference>
<dbReference type="OrthoDB" id="442428at2759"/>
<keyword evidence="6" id="KW-0106">Calcium</keyword>
<dbReference type="PROSITE" id="PS50222">
    <property type="entry name" value="EF_HAND_2"/>
    <property type="match status" value="3"/>
</dbReference>
<comment type="similarity">
    <text evidence="2 10 11">Belongs to the PPP phosphatase family.</text>
</comment>
<dbReference type="InterPro" id="IPR012008">
    <property type="entry name" value="Ser/Thr-Pase_EF-hand_contain"/>
</dbReference>
<accession>A0A8B7XWM2</accession>
<dbReference type="CDD" id="cd23767">
    <property type="entry name" value="IQCD"/>
    <property type="match status" value="1"/>
</dbReference>
<keyword evidence="4" id="KW-0677">Repeat</keyword>
<proteinExistence type="inferred from homology"/>
<dbReference type="InterPro" id="IPR029052">
    <property type="entry name" value="Metallo-depent_PP-like"/>
</dbReference>
<dbReference type="RefSeq" id="XP_022084437.1">
    <property type="nucleotide sequence ID" value="XM_022228745.1"/>
</dbReference>
<feature type="region of interest" description="Disordered" evidence="12">
    <location>
        <begin position="650"/>
        <end position="669"/>
    </location>
</feature>
<evidence type="ECO:0000313" key="16">
    <source>
        <dbReference type="RefSeq" id="XP_022084436.1"/>
    </source>
</evidence>
<evidence type="ECO:0000256" key="4">
    <source>
        <dbReference type="ARBA" id="ARBA00022737"/>
    </source>
</evidence>
<dbReference type="SUPFAM" id="SSF56300">
    <property type="entry name" value="Metallo-dependent phosphatases"/>
    <property type="match status" value="1"/>
</dbReference>
<dbReference type="GO" id="GO:0005509">
    <property type="term" value="F:calcium ion binding"/>
    <property type="evidence" value="ECO:0007669"/>
    <property type="project" value="UniProtKB-UniRule"/>
</dbReference>
<dbReference type="InterPro" id="IPR004843">
    <property type="entry name" value="Calcineurin-like_PHP"/>
</dbReference>
<dbReference type="OMA" id="WCEALES"/>
<evidence type="ECO:0000256" key="12">
    <source>
        <dbReference type="SAM" id="MobiDB-lite"/>
    </source>
</evidence>
<dbReference type="SMART" id="SM00054">
    <property type="entry name" value="EFh"/>
    <property type="match status" value="3"/>
</dbReference>
<dbReference type="GeneID" id="110975884"/>
<evidence type="ECO:0000256" key="8">
    <source>
        <dbReference type="ARBA" id="ARBA00047761"/>
    </source>
</evidence>
<dbReference type="Pfam" id="PF08321">
    <property type="entry name" value="PPP5"/>
    <property type="match status" value="1"/>
</dbReference>
<feature type="domain" description="EF-hand" evidence="13">
    <location>
        <begin position="563"/>
        <end position="598"/>
    </location>
</feature>
<dbReference type="GO" id="GO:0030145">
    <property type="term" value="F:manganese ion binding"/>
    <property type="evidence" value="ECO:0007669"/>
    <property type="project" value="UniProtKB-UniRule"/>
</dbReference>
<gene>
    <name evidence="15 16 17 18 19 20" type="primary">LOC110975884</name>
</gene>
<evidence type="ECO:0000313" key="17">
    <source>
        <dbReference type="RefSeq" id="XP_022084437.1"/>
    </source>
</evidence>
<dbReference type="Pfam" id="PF13499">
    <property type="entry name" value="EF-hand_7"/>
    <property type="match status" value="1"/>
</dbReference>
<comment type="cofactor">
    <cofactor evidence="1">
        <name>Mn(2+)</name>
        <dbReference type="ChEBI" id="CHEBI:29035"/>
    </cofactor>
</comment>
<dbReference type="Pfam" id="PF00149">
    <property type="entry name" value="Metallophos"/>
    <property type="match status" value="1"/>
</dbReference>
<dbReference type="EC" id="3.1.3.16" evidence="10"/>
<sequence>MGCGGSSQPRYEMSKSEKSLKAALLIQRWYRRYQARLEARRRCTWNIFQSIEYLGEQDQLKLYNFFNDMLTSVQDSPKASFLSEDGMPDEEENKQIVRDDNRLAQLDVDKIPVEKSYQGVHLTFPLTAQQLQELVGSLKEDQPIHAKYCIQVLLEACKLLRDKPNVNQATTALAKQITVCGDLHGKLDDLFIIFYKNGLPSKENPYVFNGDFVDRGPNSVEVAVLLLAFFLVYPNEVYLNRGNHEDHIMNLRYGFIREVQMKYGKPNCKQQAQWIIPLFKDVFSLLPLATVIDGKILVTHGGISDKTDLTVLSNLDRQKYKSVLKPPLKEGAEEITGEEDDLSDKVNFSEWRQILDVLWSDPKMVDGCQPNLFRGGGSYFGPDISSKVLKKHGLDLLIRSHECKSEGYEYTHDGLVLTVFSASNYYEMGSNRGAYVKMDSDLKPRCIQYMASKSHQKLSMAQRLSIVEKSALRDLKEKMASNKTTLKQGFQQFDPNGTGFITLTQWAHVMEEVLELAIPWRTLRNKLIRINDQGMVEYESCMEMELTIGGHDGGPSITEVLYRYKNSLETIFRAMDKDHSGTITMDEFEEACSLLSKHVGSDISKETVRDMARCIDINKDGYIDFNEFLEAFRLVDTQVNKADLDGNRSKADLRVDSNGTSDMEAGTVI</sequence>
<comment type="catalytic activity">
    <reaction evidence="8">
        <text>O-phospho-L-seryl-[protein] + H2O = L-seryl-[protein] + phosphate</text>
        <dbReference type="Rhea" id="RHEA:20629"/>
        <dbReference type="Rhea" id="RHEA-COMP:9863"/>
        <dbReference type="Rhea" id="RHEA-COMP:11604"/>
        <dbReference type="ChEBI" id="CHEBI:15377"/>
        <dbReference type="ChEBI" id="CHEBI:29999"/>
        <dbReference type="ChEBI" id="CHEBI:43474"/>
        <dbReference type="ChEBI" id="CHEBI:83421"/>
        <dbReference type="EC" id="3.1.3.16"/>
    </reaction>
</comment>
<dbReference type="KEGG" id="aplc:110975884"/>
<evidence type="ECO:0000256" key="9">
    <source>
        <dbReference type="ARBA" id="ARBA00048336"/>
    </source>
</evidence>
<evidence type="ECO:0000313" key="20">
    <source>
        <dbReference type="RefSeq" id="XP_022084440.1"/>
    </source>
</evidence>